<dbReference type="EMBL" id="HACG01052512">
    <property type="protein sequence ID" value="CEK99383.1"/>
    <property type="molecule type" value="Transcribed_RNA"/>
</dbReference>
<feature type="non-terminal residue" evidence="1">
    <location>
        <position position="1"/>
    </location>
</feature>
<proteinExistence type="predicted"/>
<sequence>NLCLAPPIKLITSRHCLTLPVLARWSLWLGADNKRCINGVHQSKTKMEVGSQCLPYIRWDFHYYSSLMNRDF</sequence>
<accession>A0A0B7C2G2</accession>
<reference evidence="1" key="1">
    <citation type="submission" date="2014-12" db="EMBL/GenBank/DDBJ databases">
        <title>Insight into the proteome of Arion vulgaris.</title>
        <authorList>
            <person name="Aradska J."/>
            <person name="Bulat T."/>
            <person name="Smidak R."/>
            <person name="Sarate P."/>
            <person name="Gangsoo J."/>
            <person name="Sialana F."/>
            <person name="Bilban M."/>
            <person name="Lubec G."/>
        </authorList>
    </citation>
    <scope>NUCLEOTIDE SEQUENCE</scope>
    <source>
        <tissue evidence="1">Skin</tissue>
    </source>
</reference>
<organism evidence="1">
    <name type="scientific">Arion vulgaris</name>
    <dbReference type="NCBI Taxonomy" id="1028688"/>
    <lineage>
        <taxon>Eukaryota</taxon>
        <taxon>Metazoa</taxon>
        <taxon>Spiralia</taxon>
        <taxon>Lophotrochozoa</taxon>
        <taxon>Mollusca</taxon>
        <taxon>Gastropoda</taxon>
        <taxon>Heterobranchia</taxon>
        <taxon>Euthyneura</taxon>
        <taxon>Panpulmonata</taxon>
        <taxon>Eupulmonata</taxon>
        <taxon>Stylommatophora</taxon>
        <taxon>Helicina</taxon>
        <taxon>Arionoidea</taxon>
        <taxon>Arionidae</taxon>
        <taxon>Arion</taxon>
    </lineage>
</organism>
<protein>
    <submittedName>
        <fullName evidence="1">Uncharacterized protein</fullName>
    </submittedName>
</protein>
<feature type="non-terminal residue" evidence="1">
    <location>
        <position position="72"/>
    </location>
</feature>
<name>A0A0B7C2G2_9EUPU</name>
<dbReference type="AlphaFoldDB" id="A0A0B7C2G2"/>
<evidence type="ECO:0000313" key="1">
    <source>
        <dbReference type="EMBL" id="CEK99383.1"/>
    </source>
</evidence>
<gene>
    <name evidence="1" type="primary">ORF221141</name>
</gene>